<name>A0ACB9A0P7_ARCLA</name>
<reference evidence="2" key="1">
    <citation type="journal article" date="2022" name="Mol. Ecol. Resour.">
        <title>The genomes of chicory, endive, great burdock and yacon provide insights into Asteraceae palaeo-polyploidization history and plant inulin production.</title>
        <authorList>
            <person name="Fan W."/>
            <person name="Wang S."/>
            <person name="Wang H."/>
            <person name="Wang A."/>
            <person name="Jiang F."/>
            <person name="Liu H."/>
            <person name="Zhao H."/>
            <person name="Xu D."/>
            <person name="Zhang Y."/>
        </authorList>
    </citation>
    <scope>NUCLEOTIDE SEQUENCE [LARGE SCALE GENOMIC DNA]</scope>
    <source>
        <strain evidence="2">cv. Niubang</strain>
    </source>
</reference>
<keyword evidence="2" id="KW-1185">Reference proteome</keyword>
<proteinExistence type="predicted"/>
<dbReference type="Proteomes" id="UP001055879">
    <property type="component" value="Linkage Group LG09"/>
</dbReference>
<sequence length="216" mass="24891">MEHEFSEKSSYRPEFDSSGHDSRQQVGVGEGHEFGPEVDTSSCPEFNPFLDNPNIDDEQRDGLVEDDSEEECEQDDGEDVDYMVDQTHEMEEQRPPSKNPLLPFQTHKALESEIPVTTPHHRLLHIYQPSHRIPPLRSLPHRPWLELVNCSRISKAESVIDVVTPEELRLLSHQLPHRRRRRRRFVSPEKPFMSDNTPWSLGGVALRTGNLRCVGS</sequence>
<evidence type="ECO:0000313" key="2">
    <source>
        <dbReference type="Proteomes" id="UP001055879"/>
    </source>
</evidence>
<reference evidence="1 2" key="2">
    <citation type="journal article" date="2022" name="Mol. Ecol. Resour.">
        <title>The genomes of chicory, endive, great burdock and yacon provide insights into Asteraceae paleo-polyploidization history and plant inulin production.</title>
        <authorList>
            <person name="Fan W."/>
            <person name="Wang S."/>
            <person name="Wang H."/>
            <person name="Wang A."/>
            <person name="Jiang F."/>
            <person name="Liu H."/>
            <person name="Zhao H."/>
            <person name="Xu D."/>
            <person name="Zhang Y."/>
        </authorList>
    </citation>
    <scope>NUCLEOTIDE SEQUENCE [LARGE SCALE GENOMIC DNA]</scope>
    <source>
        <strain evidence="2">cv. Niubang</strain>
    </source>
</reference>
<comment type="caution">
    <text evidence="1">The sequence shown here is derived from an EMBL/GenBank/DDBJ whole genome shotgun (WGS) entry which is preliminary data.</text>
</comment>
<organism evidence="1 2">
    <name type="scientific">Arctium lappa</name>
    <name type="common">Greater burdock</name>
    <name type="synonym">Lappa major</name>
    <dbReference type="NCBI Taxonomy" id="4217"/>
    <lineage>
        <taxon>Eukaryota</taxon>
        <taxon>Viridiplantae</taxon>
        <taxon>Streptophyta</taxon>
        <taxon>Embryophyta</taxon>
        <taxon>Tracheophyta</taxon>
        <taxon>Spermatophyta</taxon>
        <taxon>Magnoliopsida</taxon>
        <taxon>eudicotyledons</taxon>
        <taxon>Gunneridae</taxon>
        <taxon>Pentapetalae</taxon>
        <taxon>asterids</taxon>
        <taxon>campanulids</taxon>
        <taxon>Asterales</taxon>
        <taxon>Asteraceae</taxon>
        <taxon>Carduoideae</taxon>
        <taxon>Cardueae</taxon>
        <taxon>Arctiinae</taxon>
        <taxon>Arctium</taxon>
    </lineage>
</organism>
<gene>
    <name evidence="1" type="ORF">L6452_27492</name>
</gene>
<accession>A0ACB9A0P7</accession>
<evidence type="ECO:0000313" key="1">
    <source>
        <dbReference type="EMBL" id="KAI3701965.1"/>
    </source>
</evidence>
<protein>
    <submittedName>
        <fullName evidence="1">Uncharacterized protein</fullName>
    </submittedName>
</protein>
<dbReference type="EMBL" id="CM042055">
    <property type="protein sequence ID" value="KAI3701965.1"/>
    <property type="molecule type" value="Genomic_DNA"/>
</dbReference>